<name>A0ABT2TTY9_9FIRM</name>
<dbReference type="Proteomes" id="UP001652409">
    <property type="component" value="Unassembled WGS sequence"/>
</dbReference>
<reference evidence="1 2" key="1">
    <citation type="journal article" date="2021" name="ISME Commun">
        <title>Automated analysis of genomic sequences facilitates high-throughput and comprehensive description of bacteria.</title>
        <authorList>
            <person name="Hitch T.C.A."/>
        </authorList>
    </citation>
    <scope>NUCLEOTIDE SEQUENCE [LARGE SCALE GENOMIC DNA]</scope>
    <source>
        <strain evidence="1 2">Sanger_23</strain>
    </source>
</reference>
<keyword evidence="2" id="KW-1185">Reference proteome</keyword>
<organism evidence="1 2">
    <name type="scientific">Blautia ammoniilytica</name>
    <dbReference type="NCBI Taxonomy" id="2981782"/>
    <lineage>
        <taxon>Bacteria</taxon>
        <taxon>Bacillati</taxon>
        <taxon>Bacillota</taxon>
        <taxon>Clostridia</taxon>
        <taxon>Lachnospirales</taxon>
        <taxon>Lachnospiraceae</taxon>
        <taxon>Blautia</taxon>
    </lineage>
</organism>
<protein>
    <recommendedName>
        <fullName evidence="3">Phage tail assembly chaperone protein, TAC</fullName>
    </recommendedName>
</protein>
<evidence type="ECO:0000313" key="2">
    <source>
        <dbReference type="Proteomes" id="UP001652409"/>
    </source>
</evidence>
<evidence type="ECO:0008006" key="3">
    <source>
        <dbReference type="Google" id="ProtNLM"/>
    </source>
</evidence>
<dbReference type="RefSeq" id="WP_158421514.1">
    <property type="nucleotide sequence ID" value="NZ_JAOQJL010000015.1"/>
</dbReference>
<gene>
    <name evidence="1" type="ORF">OCV61_09015</name>
</gene>
<accession>A0ABT2TTY9</accession>
<evidence type="ECO:0000313" key="1">
    <source>
        <dbReference type="EMBL" id="MCU6765552.1"/>
    </source>
</evidence>
<dbReference type="EMBL" id="JAOQJL010000015">
    <property type="protein sequence ID" value="MCU6765552.1"/>
    <property type="molecule type" value="Genomic_DNA"/>
</dbReference>
<proteinExistence type="predicted"/>
<sequence>MAKKIDITEKLELSGNPYIVIGDQELEVNTDAATMLKIMDVFGETDANNATPKEIMEIYKIIFPEESRDKIEKMKLCFQDLLKVITTAQALITGADPEEAQGEDKTHTTI</sequence>
<comment type="caution">
    <text evidence="1">The sequence shown here is derived from an EMBL/GenBank/DDBJ whole genome shotgun (WGS) entry which is preliminary data.</text>
</comment>